<dbReference type="PANTHER" id="PTHR33527">
    <property type="entry name" value="OS07G0274300 PROTEIN"/>
    <property type="match status" value="1"/>
</dbReference>
<evidence type="ECO:0008006" key="4">
    <source>
        <dbReference type="Google" id="ProtNLM"/>
    </source>
</evidence>
<name>A0A2Z7ACA4_9LAMI</name>
<keyword evidence="3" id="KW-1185">Reference proteome</keyword>
<evidence type="ECO:0000256" key="1">
    <source>
        <dbReference type="SAM" id="MobiDB-lite"/>
    </source>
</evidence>
<proteinExistence type="predicted"/>
<protein>
    <recommendedName>
        <fullName evidence="4">RRM domain-containing protein</fullName>
    </recommendedName>
</protein>
<feature type="region of interest" description="Disordered" evidence="1">
    <location>
        <begin position="183"/>
        <end position="202"/>
    </location>
</feature>
<organism evidence="2 3">
    <name type="scientific">Dorcoceras hygrometricum</name>
    <dbReference type="NCBI Taxonomy" id="472368"/>
    <lineage>
        <taxon>Eukaryota</taxon>
        <taxon>Viridiplantae</taxon>
        <taxon>Streptophyta</taxon>
        <taxon>Embryophyta</taxon>
        <taxon>Tracheophyta</taxon>
        <taxon>Spermatophyta</taxon>
        <taxon>Magnoliopsida</taxon>
        <taxon>eudicotyledons</taxon>
        <taxon>Gunneridae</taxon>
        <taxon>Pentapetalae</taxon>
        <taxon>asterids</taxon>
        <taxon>lamiids</taxon>
        <taxon>Lamiales</taxon>
        <taxon>Gesneriaceae</taxon>
        <taxon>Didymocarpoideae</taxon>
        <taxon>Trichosporeae</taxon>
        <taxon>Loxocarpinae</taxon>
        <taxon>Dorcoceras</taxon>
    </lineage>
</organism>
<dbReference type="PANTHER" id="PTHR33527:SF14">
    <property type="entry name" value="OS07G0274300 PROTEIN"/>
    <property type="match status" value="1"/>
</dbReference>
<reference evidence="2 3" key="1">
    <citation type="journal article" date="2015" name="Proc. Natl. Acad. Sci. U.S.A.">
        <title>The resurrection genome of Boea hygrometrica: A blueprint for survival of dehydration.</title>
        <authorList>
            <person name="Xiao L."/>
            <person name="Yang G."/>
            <person name="Zhang L."/>
            <person name="Yang X."/>
            <person name="Zhao S."/>
            <person name="Ji Z."/>
            <person name="Zhou Q."/>
            <person name="Hu M."/>
            <person name="Wang Y."/>
            <person name="Chen M."/>
            <person name="Xu Y."/>
            <person name="Jin H."/>
            <person name="Xiao X."/>
            <person name="Hu G."/>
            <person name="Bao F."/>
            <person name="Hu Y."/>
            <person name="Wan P."/>
            <person name="Li L."/>
            <person name="Deng X."/>
            <person name="Kuang T."/>
            <person name="Xiang C."/>
            <person name="Zhu J.K."/>
            <person name="Oliver M.J."/>
            <person name="He Y."/>
        </authorList>
    </citation>
    <scope>NUCLEOTIDE SEQUENCE [LARGE SCALE GENOMIC DNA]</scope>
    <source>
        <strain evidence="3">cv. XS01</strain>
    </source>
</reference>
<dbReference type="AlphaFoldDB" id="A0A2Z7ACA4"/>
<evidence type="ECO:0000313" key="3">
    <source>
        <dbReference type="Proteomes" id="UP000250235"/>
    </source>
</evidence>
<dbReference type="EMBL" id="KV017166">
    <property type="protein sequence ID" value="KZV18985.1"/>
    <property type="molecule type" value="Genomic_DNA"/>
</dbReference>
<dbReference type="OrthoDB" id="1882251at2759"/>
<dbReference type="Proteomes" id="UP000250235">
    <property type="component" value="Unassembled WGS sequence"/>
</dbReference>
<accession>A0A2Z7ACA4</accession>
<evidence type="ECO:0000313" key="2">
    <source>
        <dbReference type="EMBL" id="KZV18985.1"/>
    </source>
</evidence>
<gene>
    <name evidence="2" type="ORF">F511_27087</name>
</gene>
<sequence>MDPFIPPVTLEESKIFQKIDRQLYTILAMNLRRNPFDCLQIMGLWLWFERNGYSNAISKILSQPMLVINELADEAIACLKCMDCAQFPLQFEAIGIPLTQIIMQRNVSLKFFHLLRFTAPSEIQTLITEVYVPVLSDIMEKALYGGFGENLNDIQMGMQGHAVTSSNSTMVHSSNDVQLMQSFSNVNNHGDSPPPQSNGGQANEQALYERTMFATFSKGYPVSESEIRQFFTKVYGNCVESVHMQEVRVDQQALYARVVFVTPAFIESVLSGMSKAKFSINGKHVWMRKFVPNNGRP</sequence>